<dbReference type="GO" id="GO:0106415">
    <property type="term" value="F:muramoyltetrapeptide carboxypeptidase activity"/>
    <property type="evidence" value="ECO:0007669"/>
    <property type="project" value="UniProtKB-EC"/>
</dbReference>
<evidence type="ECO:0000259" key="7">
    <source>
        <dbReference type="Pfam" id="PF02016"/>
    </source>
</evidence>
<dbReference type="GO" id="GO:0006508">
    <property type="term" value="P:proteolysis"/>
    <property type="evidence" value="ECO:0007669"/>
    <property type="project" value="UniProtKB-KW"/>
</dbReference>
<dbReference type="Pfam" id="PF02016">
    <property type="entry name" value="Peptidase_S66"/>
    <property type="match status" value="1"/>
</dbReference>
<feature type="domain" description="LD-carboxypeptidase N-terminal" evidence="7">
    <location>
        <begin position="4"/>
        <end position="121"/>
    </location>
</feature>
<dbReference type="OrthoDB" id="9807329at2"/>
<dbReference type="PANTHER" id="PTHR30237">
    <property type="entry name" value="MURAMOYLTETRAPEPTIDE CARBOXYPEPTIDASE"/>
    <property type="match status" value="1"/>
</dbReference>
<evidence type="ECO:0000313" key="10">
    <source>
        <dbReference type="Proteomes" id="UP000294829"/>
    </source>
</evidence>
<dbReference type="EC" id="3.4.17.13" evidence="9"/>
<dbReference type="InterPro" id="IPR040449">
    <property type="entry name" value="Peptidase_S66_N"/>
</dbReference>
<feature type="active site" description="Nucleophile" evidence="6">
    <location>
        <position position="101"/>
    </location>
</feature>
<comment type="similarity">
    <text evidence="1">Belongs to the peptidase S66 family.</text>
</comment>
<dbReference type="Pfam" id="PF17676">
    <property type="entry name" value="Peptidase_S66C"/>
    <property type="match status" value="1"/>
</dbReference>
<protein>
    <submittedName>
        <fullName evidence="9">Muramoyltetrapeptide carboxypeptidase</fullName>
        <ecNumber evidence="9">3.4.17.13</ecNumber>
    </submittedName>
</protein>
<dbReference type="PIRSF" id="PIRSF028757">
    <property type="entry name" value="LD-carboxypeptidase"/>
    <property type="match status" value="1"/>
</dbReference>
<feature type="domain" description="LD-carboxypeptidase C-terminal" evidence="8">
    <location>
        <begin position="169"/>
        <end position="285"/>
    </location>
</feature>
<sequence>MPTIAIVAPSGYAPEPANVARAIERLQARGWAVKNFVNHAHKFQRFAADDASRLAQLYQAADDSEVDVILAMRGGYGISRILADIDFERLAASGKLFVGFSDFTPIHLGLLAKTATISFAGPMVCEDLGTEECHEASFQGLKECLIPAPNSLPYTLNIPSLGNPAVNVSGTFWGGNLAMVAHLVGSEFIPLIEGGILFLEDVNEMPNRVERMLLQLHHAGILKRQKAIVLGQFTNYRLSDYENGYDFNAMLDFIRSKISIPIITGLPFGHVANKVTLPVGAQVSLVSDAEQFTLQFGSYPHL</sequence>
<accession>A0A4V3AV75</accession>
<dbReference type="InterPro" id="IPR040921">
    <property type="entry name" value="Peptidase_S66C"/>
</dbReference>
<keyword evidence="2 9" id="KW-0121">Carboxypeptidase</keyword>
<keyword evidence="10" id="KW-1185">Reference proteome</keyword>
<keyword evidence="5" id="KW-0720">Serine protease</keyword>
<dbReference type="Gene3D" id="3.50.30.60">
    <property type="entry name" value="LD-carboxypeptidase A C-terminal domain-like"/>
    <property type="match status" value="1"/>
</dbReference>
<organism evidence="9 10">
    <name type="scientific">Sapientia aquatica</name>
    <dbReference type="NCBI Taxonomy" id="1549640"/>
    <lineage>
        <taxon>Bacteria</taxon>
        <taxon>Pseudomonadati</taxon>
        <taxon>Pseudomonadota</taxon>
        <taxon>Betaproteobacteria</taxon>
        <taxon>Burkholderiales</taxon>
        <taxon>Oxalobacteraceae</taxon>
        <taxon>Sapientia</taxon>
    </lineage>
</organism>
<name>A0A4V3AV75_9BURK</name>
<evidence type="ECO:0000256" key="2">
    <source>
        <dbReference type="ARBA" id="ARBA00022645"/>
    </source>
</evidence>
<evidence type="ECO:0000256" key="3">
    <source>
        <dbReference type="ARBA" id="ARBA00022670"/>
    </source>
</evidence>
<dbReference type="CDD" id="cd07025">
    <property type="entry name" value="Peptidase_S66"/>
    <property type="match status" value="1"/>
</dbReference>
<evidence type="ECO:0000256" key="6">
    <source>
        <dbReference type="PIRSR" id="PIRSR028757-1"/>
    </source>
</evidence>
<keyword evidence="3" id="KW-0645">Protease</keyword>
<dbReference type="InterPro" id="IPR029062">
    <property type="entry name" value="Class_I_gatase-like"/>
</dbReference>
<dbReference type="SUPFAM" id="SSF141986">
    <property type="entry name" value="LD-carboxypeptidase A C-terminal domain-like"/>
    <property type="match status" value="1"/>
</dbReference>
<dbReference type="Gene3D" id="3.40.50.10740">
    <property type="entry name" value="Class I glutamine amidotransferase-like"/>
    <property type="match status" value="1"/>
</dbReference>
<gene>
    <name evidence="9" type="primary">ldcA</name>
    <name evidence="9" type="ORF">E2I14_03125</name>
</gene>
<dbReference type="GO" id="GO:0008236">
    <property type="term" value="F:serine-type peptidase activity"/>
    <property type="evidence" value="ECO:0007669"/>
    <property type="project" value="UniProtKB-KW"/>
</dbReference>
<dbReference type="InterPro" id="IPR027461">
    <property type="entry name" value="Carboxypeptidase_A_C_sf"/>
</dbReference>
<reference evidence="9 10" key="1">
    <citation type="submission" date="2019-03" db="EMBL/GenBank/DDBJ databases">
        <title>Sapientia aquatica gen. nov., sp. nov., isolated from a crater lake.</title>
        <authorList>
            <person name="Felfoldi T."/>
            <person name="Szabo A."/>
            <person name="Toth E."/>
            <person name="Schumann P."/>
            <person name="Keki Z."/>
            <person name="Marialigeti K."/>
            <person name="Mathe I."/>
        </authorList>
    </citation>
    <scope>NUCLEOTIDE SEQUENCE [LARGE SCALE GENOMIC DNA]</scope>
    <source>
        <strain evidence="9 10">SA-152</strain>
    </source>
</reference>
<feature type="active site" description="Charge relay system" evidence="6">
    <location>
        <position position="270"/>
    </location>
</feature>
<dbReference type="SUPFAM" id="SSF52317">
    <property type="entry name" value="Class I glutamine amidotransferase-like"/>
    <property type="match status" value="1"/>
</dbReference>
<evidence type="ECO:0000256" key="4">
    <source>
        <dbReference type="ARBA" id="ARBA00022801"/>
    </source>
</evidence>
<feature type="active site" description="Charge relay system" evidence="6">
    <location>
        <position position="200"/>
    </location>
</feature>
<proteinExistence type="inferred from homology"/>
<dbReference type="Proteomes" id="UP000294829">
    <property type="component" value="Unassembled WGS sequence"/>
</dbReference>
<dbReference type="InterPro" id="IPR027478">
    <property type="entry name" value="LdcA_N"/>
</dbReference>
<evidence type="ECO:0000256" key="1">
    <source>
        <dbReference type="ARBA" id="ARBA00010233"/>
    </source>
</evidence>
<comment type="caution">
    <text evidence="9">The sequence shown here is derived from an EMBL/GenBank/DDBJ whole genome shotgun (WGS) entry which is preliminary data.</text>
</comment>
<keyword evidence="4 9" id="KW-0378">Hydrolase</keyword>
<dbReference type="NCBIfam" id="NF008424">
    <property type="entry name" value="PRK11253.1"/>
    <property type="match status" value="1"/>
</dbReference>
<evidence type="ECO:0000313" key="9">
    <source>
        <dbReference type="EMBL" id="TDK68546.1"/>
    </source>
</evidence>
<dbReference type="EMBL" id="SMYL01000001">
    <property type="protein sequence ID" value="TDK68546.1"/>
    <property type="molecule type" value="Genomic_DNA"/>
</dbReference>
<evidence type="ECO:0000259" key="8">
    <source>
        <dbReference type="Pfam" id="PF17676"/>
    </source>
</evidence>
<dbReference type="InterPro" id="IPR003507">
    <property type="entry name" value="S66_fam"/>
</dbReference>
<dbReference type="PANTHER" id="PTHR30237:SF2">
    <property type="entry name" value="MUREIN TETRAPEPTIDE CARBOXYPEPTIDASE"/>
    <property type="match status" value="1"/>
</dbReference>
<evidence type="ECO:0000256" key="5">
    <source>
        <dbReference type="ARBA" id="ARBA00022825"/>
    </source>
</evidence>
<dbReference type="AlphaFoldDB" id="A0A4V3AV75"/>